<keyword evidence="2" id="KW-0808">Transferase</keyword>
<feature type="region of interest" description="Disordered" evidence="1">
    <location>
        <begin position="1"/>
        <end position="45"/>
    </location>
</feature>
<protein>
    <submittedName>
        <fullName evidence="2">Protein-lysine methyltransferase METTL21D</fullName>
    </submittedName>
</protein>
<dbReference type="AlphaFoldDB" id="A0A9N8E194"/>
<keyword evidence="2" id="KW-0489">Methyltransferase</keyword>
<feature type="compositionally biased region" description="Basic residues" evidence="1">
    <location>
        <begin position="1"/>
        <end position="10"/>
    </location>
</feature>
<proteinExistence type="predicted"/>
<dbReference type="GO" id="GO:0032259">
    <property type="term" value="P:methylation"/>
    <property type="evidence" value="ECO:0007669"/>
    <property type="project" value="UniProtKB-KW"/>
</dbReference>
<dbReference type="Pfam" id="PF10294">
    <property type="entry name" value="Methyltransf_16"/>
    <property type="match status" value="1"/>
</dbReference>
<gene>
    <name evidence="2" type="ORF">SEMRO_434_G142040.1</name>
</gene>
<dbReference type="InterPro" id="IPR029063">
    <property type="entry name" value="SAM-dependent_MTases_sf"/>
</dbReference>
<feature type="compositionally biased region" description="Polar residues" evidence="1">
    <location>
        <begin position="13"/>
        <end position="22"/>
    </location>
</feature>
<dbReference type="InterPro" id="IPR019410">
    <property type="entry name" value="Methyltransf_16"/>
</dbReference>
<accession>A0A9N8E194</accession>
<dbReference type="OrthoDB" id="194386at2759"/>
<dbReference type="GO" id="GO:0008168">
    <property type="term" value="F:methyltransferase activity"/>
    <property type="evidence" value="ECO:0007669"/>
    <property type="project" value="UniProtKB-KW"/>
</dbReference>
<sequence length="314" mass="35200">MKTGKRRKRQRQENPSDSTGTESEGKKRRKNTHTTSNAPPKDSMEDAAVIFQDAMTKVKSNSENGDEEDVANVFFDLANSPMVGFRIDMESNGGKKKQQDQASIVVQQNIGTTAHTGGIVWETAYLLLQYLLAGSNRRPLGKTLEVGAGCGLLGQVLAAHNIVDQVVMTEHAIVTDTGHLATNVERNKDIWSQSAPVYVENLDWENYERDTAKSEHLIPHSYDTIVGTDVVFTPKLVEPLWKTLKYMSHPKTNIYLCLQERCEASHKLLLEKASSFHFHLTDITNQLESIPSCKWGKDLDCRLFHITVNKEESS</sequence>
<dbReference type="PANTHER" id="PTHR14614">
    <property type="entry name" value="HEPATOCELLULAR CARCINOMA-ASSOCIATED ANTIGEN"/>
    <property type="match status" value="1"/>
</dbReference>
<evidence type="ECO:0000313" key="3">
    <source>
        <dbReference type="Proteomes" id="UP001153069"/>
    </source>
</evidence>
<evidence type="ECO:0000256" key="1">
    <source>
        <dbReference type="SAM" id="MobiDB-lite"/>
    </source>
</evidence>
<comment type="caution">
    <text evidence="2">The sequence shown here is derived from an EMBL/GenBank/DDBJ whole genome shotgun (WGS) entry which is preliminary data.</text>
</comment>
<dbReference type="Gene3D" id="3.40.50.150">
    <property type="entry name" value="Vaccinia Virus protein VP39"/>
    <property type="match status" value="1"/>
</dbReference>
<dbReference type="SUPFAM" id="SSF53335">
    <property type="entry name" value="S-adenosyl-L-methionine-dependent methyltransferases"/>
    <property type="match status" value="1"/>
</dbReference>
<dbReference type="PANTHER" id="PTHR14614:SF98">
    <property type="entry name" value="S-ADENOSYL-L-METHIONINE-DEPENDENT METHYLTRANSFERASES SUPERFAMILY PROTEIN"/>
    <property type="match status" value="1"/>
</dbReference>
<evidence type="ECO:0000313" key="2">
    <source>
        <dbReference type="EMBL" id="CAB9510380.1"/>
    </source>
</evidence>
<dbReference type="Proteomes" id="UP001153069">
    <property type="component" value="Unassembled WGS sequence"/>
</dbReference>
<reference evidence="2" key="1">
    <citation type="submission" date="2020-06" db="EMBL/GenBank/DDBJ databases">
        <authorList>
            <consortium name="Plant Systems Biology data submission"/>
        </authorList>
    </citation>
    <scope>NUCLEOTIDE SEQUENCE</scope>
    <source>
        <strain evidence="2">D6</strain>
    </source>
</reference>
<dbReference type="EMBL" id="CAICTM010000433">
    <property type="protein sequence ID" value="CAB9510380.1"/>
    <property type="molecule type" value="Genomic_DNA"/>
</dbReference>
<keyword evidence="3" id="KW-1185">Reference proteome</keyword>
<organism evidence="2 3">
    <name type="scientific">Seminavis robusta</name>
    <dbReference type="NCBI Taxonomy" id="568900"/>
    <lineage>
        <taxon>Eukaryota</taxon>
        <taxon>Sar</taxon>
        <taxon>Stramenopiles</taxon>
        <taxon>Ochrophyta</taxon>
        <taxon>Bacillariophyta</taxon>
        <taxon>Bacillariophyceae</taxon>
        <taxon>Bacillariophycidae</taxon>
        <taxon>Naviculales</taxon>
        <taxon>Naviculaceae</taxon>
        <taxon>Seminavis</taxon>
    </lineage>
</organism>
<name>A0A9N8E194_9STRA</name>